<feature type="transmembrane region" description="Helical" evidence="16">
    <location>
        <begin position="101"/>
        <end position="118"/>
    </location>
</feature>
<dbReference type="GO" id="GO:0012505">
    <property type="term" value="C:endomembrane system"/>
    <property type="evidence" value="ECO:0007669"/>
    <property type="project" value="UniProtKB-SubCell"/>
</dbReference>
<dbReference type="AlphaFoldDB" id="A0A8J3MB64"/>
<keyword evidence="7 15" id="KW-0808">Transferase</keyword>
<evidence type="ECO:0000256" key="3">
    <source>
        <dbReference type="ARBA" id="ARBA00010441"/>
    </source>
</evidence>
<dbReference type="Pfam" id="PF01066">
    <property type="entry name" value="CDP-OH_P_transf"/>
    <property type="match status" value="1"/>
</dbReference>
<evidence type="ECO:0000256" key="5">
    <source>
        <dbReference type="ARBA" id="ARBA00017171"/>
    </source>
</evidence>
<comment type="catalytic activity">
    <reaction evidence="1">
        <text>a CDP-1,2-diacyl-sn-glycerol + L-serine = a 1,2-diacyl-sn-glycero-3-phospho-L-serine + CMP + H(+)</text>
        <dbReference type="Rhea" id="RHEA:16913"/>
        <dbReference type="ChEBI" id="CHEBI:15378"/>
        <dbReference type="ChEBI" id="CHEBI:33384"/>
        <dbReference type="ChEBI" id="CHEBI:57262"/>
        <dbReference type="ChEBI" id="CHEBI:58332"/>
        <dbReference type="ChEBI" id="CHEBI:60377"/>
        <dbReference type="EC" id="2.7.8.8"/>
    </reaction>
</comment>
<keyword evidence="11 16" id="KW-0472">Membrane</keyword>
<dbReference type="InterPro" id="IPR000462">
    <property type="entry name" value="CDP-OH_P_trans"/>
</dbReference>
<dbReference type="GO" id="GO:0016020">
    <property type="term" value="C:membrane"/>
    <property type="evidence" value="ECO:0007669"/>
    <property type="project" value="InterPro"/>
</dbReference>
<evidence type="ECO:0000256" key="10">
    <source>
        <dbReference type="ARBA" id="ARBA00023098"/>
    </source>
</evidence>
<keyword evidence="6" id="KW-0444">Lipid biosynthesis</keyword>
<dbReference type="InterPro" id="IPR043130">
    <property type="entry name" value="CDP-OH_PTrfase_TM_dom"/>
</dbReference>
<dbReference type="PANTHER" id="PTHR14269:SF61">
    <property type="entry name" value="CDP-DIACYLGLYCEROL--SERINE O-PHOSPHATIDYLTRANSFERASE"/>
    <property type="match status" value="1"/>
</dbReference>
<gene>
    <name evidence="17" type="primary">pssA</name>
    <name evidence="17" type="ORF">GCM10010961_08630</name>
</gene>
<organism evidence="17 18">
    <name type="scientific">Pseudodonghicola xiamenensis</name>
    <dbReference type="NCBI Taxonomy" id="337702"/>
    <lineage>
        <taxon>Bacteria</taxon>
        <taxon>Pseudomonadati</taxon>
        <taxon>Pseudomonadota</taxon>
        <taxon>Alphaproteobacteria</taxon>
        <taxon>Rhodobacterales</taxon>
        <taxon>Paracoccaceae</taxon>
        <taxon>Pseudodonghicola</taxon>
    </lineage>
</organism>
<dbReference type="GO" id="GO:0003882">
    <property type="term" value="F:CDP-diacylglycerol-serine O-phosphatidyltransferase activity"/>
    <property type="evidence" value="ECO:0007669"/>
    <property type="project" value="UniProtKB-EC"/>
</dbReference>
<dbReference type="InterPro" id="IPR048254">
    <property type="entry name" value="CDP_ALCOHOL_P_TRANSF_CS"/>
</dbReference>
<evidence type="ECO:0000256" key="11">
    <source>
        <dbReference type="ARBA" id="ARBA00023136"/>
    </source>
</evidence>
<evidence type="ECO:0000256" key="4">
    <source>
        <dbReference type="ARBA" id="ARBA00013174"/>
    </source>
</evidence>
<dbReference type="NCBIfam" id="TIGR00473">
    <property type="entry name" value="pssA"/>
    <property type="match status" value="1"/>
</dbReference>
<sequence length="247" mass="26735">MQESSSDKFPLIQLLPNMLTIAAICAGLSAIRFGIAGDVALAVKLILAACVLDGLDGRLARILGSDSKMGAELDSLADFLNFGVAPPLVTYYWALQDMRNGAWIAVLIYAVCCVMRLARFNVSSKSEEGSSSGAYFQGVPSPAGALLMMLPLFLAFALPSMPRLPSSLISLYIALIGLLMISRMPTWSFKTAKISRENVKFFLVAFALFAAALLIYFWITLVMLCLFYAGTLLWGLLTKPSTTSHRG</sequence>
<reference evidence="17" key="1">
    <citation type="journal article" date="2014" name="Int. J. Syst. Evol. Microbiol.">
        <title>Complete genome sequence of Corynebacterium casei LMG S-19264T (=DSM 44701T), isolated from a smear-ripened cheese.</title>
        <authorList>
            <consortium name="US DOE Joint Genome Institute (JGI-PGF)"/>
            <person name="Walter F."/>
            <person name="Albersmeier A."/>
            <person name="Kalinowski J."/>
            <person name="Ruckert C."/>
        </authorList>
    </citation>
    <scope>NUCLEOTIDE SEQUENCE</scope>
    <source>
        <strain evidence="17">CGMCC 1.7081</strain>
    </source>
</reference>
<proteinExistence type="inferred from homology"/>
<comment type="similarity">
    <text evidence="3 15">Belongs to the CDP-alcohol phosphatidyltransferase class-I family.</text>
</comment>
<evidence type="ECO:0000256" key="15">
    <source>
        <dbReference type="RuleBase" id="RU003750"/>
    </source>
</evidence>
<evidence type="ECO:0000313" key="18">
    <source>
        <dbReference type="Proteomes" id="UP000611500"/>
    </source>
</evidence>
<dbReference type="EMBL" id="BNAP01000002">
    <property type="protein sequence ID" value="GHG83323.1"/>
    <property type="molecule type" value="Genomic_DNA"/>
</dbReference>
<dbReference type="PROSITE" id="PS00379">
    <property type="entry name" value="CDP_ALCOHOL_P_TRANSF"/>
    <property type="match status" value="1"/>
</dbReference>
<evidence type="ECO:0000256" key="7">
    <source>
        <dbReference type="ARBA" id="ARBA00022679"/>
    </source>
</evidence>
<comment type="caution">
    <text evidence="17">The sequence shown here is derived from an EMBL/GenBank/DDBJ whole genome shotgun (WGS) entry which is preliminary data.</text>
</comment>
<evidence type="ECO:0000313" key="17">
    <source>
        <dbReference type="EMBL" id="GHG83323.1"/>
    </source>
</evidence>
<dbReference type="InterPro" id="IPR004533">
    <property type="entry name" value="CDP-diaglyc--ser_O-PTrfase"/>
</dbReference>
<feature type="transmembrane region" description="Helical" evidence="16">
    <location>
        <begin position="12"/>
        <end position="33"/>
    </location>
</feature>
<dbReference type="GO" id="GO:0008654">
    <property type="term" value="P:phospholipid biosynthetic process"/>
    <property type="evidence" value="ECO:0007669"/>
    <property type="project" value="UniProtKB-KW"/>
</dbReference>
<evidence type="ECO:0000256" key="1">
    <source>
        <dbReference type="ARBA" id="ARBA00000287"/>
    </source>
</evidence>
<keyword evidence="9 16" id="KW-1133">Transmembrane helix</keyword>
<dbReference type="EC" id="2.7.8.8" evidence="4"/>
<evidence type="ECO:0000256" key="8">
    <source>
        <dbReference type="ARBA" id="ARBA00022692"/>
    </source>
</evidence>
<reference evidence="17" key="2">
    <citation type="submission" date="2020-09" db="EMBL/GenBank/DDBJ databases">
        <authorList>
            <person name="Sun Q."/>
            <person name="Zhou Y."/>
        </authorList>
    </citation>
    <scope>NUCLEOTIDE SEQUENCE</scope>
    <source>
        <strain evidence="17">CGMCC 1.7081</strain>
    </source>
</reference>
<feature type="transmembrane region" description="Helical" evidence="16">
    <location>
        <begin position="164"/>
        <end position="181"/>
    </location>
</feature>
<keyword evidence="8 16" id="KW-0812">Transmembrane</keyword>
<evidence type="ECO:0000256" key="9">
    <source>
        <dbReference type="ARBA" id="ARBA00022989"/>
    </source>
</evidence>
<evidence type="ECO:0000256" key="14">
    <source>
        <dbReference type="ARBA" id="ARBA00032361"/>
    </source>
</evidence>
<feature type="transmembrane region" description="Helical" evidence="16">
    <location>
        <begin position="139"/>
        <end position="158"/>
    </location>
</feature>
<evidence type="ECO:0000256" key="16">
    <source>
        <dbReference type="SAM" id="Phobius"/>
    </source>
</evidence>
<name>A0A8J3MB64_9RHOB</name>
<feature type="transmembrane region" description="Helical" evidence="16">
    <location>
        <begin position="76"/>
        <end position="95"/>
    </location>
</feature>
<protein>
    <recommendedName>
        <fullName evidence="5">CDP-diacylglycerol--serine O-phosphatidyltransferase</fullName>
        <ecNumber evidence="4">2.7.8.8</ecNumber>
    </recommendedName>
    <alternativeName>
        <fullName evidence="14">Phosphatidylserine synthase</fullName>
    </alternativeName>
</protein>
<dbReference type="InterPro" id="IPR050324">
    <property type="entry name" value="CDP-alcohol_PTase-I"/>
</dbReference>
<evidence type="ECO:0000256" key="12">
    <source>
        <dbReference type="ARBA" id="ARBA00023209"/>
    </source>
</evidence>
<evidence type="ECO:0000256" key="2">
    <source>
        <dbReference type="ARBA" id="ARBA00004127"/>
    </source>
</evidence>
<dbReference type="RefSeq" id="WP_028092816.1">
    <property type="nucleotide sequence ID" value="NZ_BNAP01000002.1"/>
</dbReference>
<evidence type="ECO:0000256" key="13">
    <source>
        <dbReference type="ARBA" id="ARBA00023264"/>
    </source>
</evidence>
<dbReference type="Proteomes" id="UP000611500">
    <property type="component" value="Unassembled WGS sequence"/>
</dbReference>
<comment type="subcellular location">
    <subcellularLocation>
        <location evidence="2">Endomembrane system</location>
        <topology evidence="2">Multi-pass membrane protein</topology>
    </subcellularLocation>
</comment>
<accession>A0A8J3MB64</accession>
<keyword evidence="18" id="KW-1185">Reference proteome</keyword>
<feature type="transmembrane region" description="Helical" evidence="16">
    <location>
        <begin position="201"/>
        <end position="229"/>
    </location>
</feature>
<dbReference type="PANTHER" id="PTHR14269">
    <property type="entry name" value="CDP-DIACYLGLYCEROL--GLYCEROL-3-PHOSPHATE 3-PHOSPHATIDYLTRANSFERASE-RELATED"/>
    <property type="match status" value="1"/>
</dbReference>
<keyword evidence="13" id="KW-1208">Phospholipid metabolism</keyword>
<evidence type="ECO:0000256" key="6">
    <source>
        <dbReference type="ARBA" id="ARBA00022516"/>
    </source>
</evidence>
<keyword evidence="10" id="KW-0443">Lipid metabolism</keyword>
<dbReference type="Gene3D" id="1.20.120.1760">
    <property type="match status" value="1"/>
</dbReference>
<keyword evidence="12" id="KW-0594">Phospholipid biosynthesis</keyword>